<dbReference type="RefSeq" id="WP_139010113.1">
    <property type="nucleotide sequence ID" value="NZ_VBSN01000006.1"/>
</dbReference>
<keyword evidence="1" id="KW-0813">Transport</keyword>
<feature type="compositionally biased region" description="Low complexity" evidence="7">
    <location>
        <begin position="62"/>
        <end position="74"/>
    </location>
</feature>
<keyword evidence="2 6" id="KW-0349">Heme</keyword>
<keyword evidence="10" id="KW-1185">Reference proteome</keyword>
<evidence type="ECO:0000256" key="7">
    <source>
        <dbReference type="SAM" id="MobiDB-lite"/>
    </source>
</evidence>
<dbReference type="GO" id="GO:0005506">
    <property type="term" value="F:iron ion binding"/>
    <property type="evidence" value="ECO:0007669"/>
    <property type="project" value="InterPro"/>
</dbReference>
<dbReference type="OrthoDB" id="9814063at2"/>
<protein>
    <recommendedName>
        <fullName evidence="8">Cytochrome c domain-containing protein</fullName>
    </recommendedName>
</protein>
<evidence type="ECO:0000256" key="4">
    <source>
        <dbReference type="ARBA" id="ARBA00022982"/>
    </source>
</evidence>
<dbReference type="InterPro" id="IPR036909">
    <property type="entry name" value="Cyt_c-like_dom_sf"/>
</dbReference>
<proteinExistence type="predicted"/>
<dbReference type="Proteomes" id="UP000323994">
    <property type="component" value="Unassembled WGS sequence"/>
</dbReference>
<feature type="binding site" description="covalent" evidence="6">
    <location>
        <position position="124"/>
    </location>
    <ligand>
        <name>heme c</name>
        <dbReference type="ChEBI" id="CHEBI:61717"/>
    </ligand>
</feature>
<dbReference type="SUPFAM" id="SSF46626">
    <property type="entry name" value="Cytochrome c"/>
    <property type="match status" value="1"/>
</dbReference>
<comment type="caution">
    <text evidence="9">The sequence shown here is derived from an EMBL/GenBank/DDBJ whole genome shotgun (WGS) entry which is preliminary data.</text>
</comment>
<dbReference type="Gene3D" id="1.10.760.10">
    <property type="entry name" value="Cytochrome c-like domain"/>
    <property type="match status" value="1"/>
</dbReference>
<gene>
    <name evidence="9" type="ORF">FEM33_00175</name>
</gene>
<evidence type="ECO:0000256" key="2">
    <source>
        <dbReference type="ARBA" id="ARBA00022617"/>
    </source>
</evidence>
<dbReference type="GO" id="GO:0020037">
    <property type="term" value="F:heme binding"/>
    <property type="evidence" value="ECO:0007669"/>
    <property type="project" value="InterPro"/>
</dbReference>
<dbReference type="EMBL" id="VBSN01000006">
    <property type="protein sequence ID" value="KAA6441725.1"/>
    <property type="molecule type" value="Genomic_DNA"/>
</dbReference>
<sequence length="191" mass="19975">MTLKKSTSLAFVALAVSFCIGCSSKEDREKYDYYYGSGSKSREEAALVTLQNERRNQPAPAPAAASTSAPTATADGGQTGDSASAATPAAEGAATAAAAPAANAAPKRKPIPADVSALLNKHACLACHQAYDKVIGPPYAEVAKRKYTAEQIVELVHAPKPEHWPGYPPMAPFPQVPKAEIVVIANWINSL</sequence>
<evidence type="ECO:0000313" key="9">
    <source>
        <dbReference type="EMBL" id="KAA6441725.1"/>
    </source>
</evidence>
<keyword evidence="4" id="KW-0249">Electron transport</keyword>
<comment type="PTM">
    <text evidence="6">Binds 1 heme c group covalently per subunit.</text>
</comment>
<dbReference type="PROSITE" id="PS51007">
    <property type="entry name" value="CYTC"/>
    <property type="match status" value="1"/>
</dbReference>
<organism evidence="9 10">
    <name type="scientific">Dyadobacter flavalbus</name>
    <dbReference type="NCBI Taxonomy" id="2579942"/>
    <lineage>
        <taxon>Bacteria</taxon>
        <taxon>Pseudomonadati</taxon>
        <taxon>Bacteroidota</taxon>
        <taxon>Cytophagia</taxon>
        <taxon>Cytophagales</taxon>
        <taxon>Spirosomataceae</taxon>
        <taxon>Dyadobacter</taxon>
    </lineage>
</organism>
<evidence type="ECO:0000313" key="10">
    <source>
        <dbReference type="Proteomes" id="UP000323994"/>
    </source>
</evidence>
<dbReference type="InterPro" id="IPR009056">
    <property type="entry name" value="Cyt_c-like_dom"/>
</dbReference>
<evidence type="ECO:0000256" key="5">
    <source>
        <dbReference type="ARBA" id="ARBA00023004"/>
    </source>
</evidence>
<evidence type="ECO:0000259" key="8">
    <source>
        <dbReference type="PROSITE" id="PS51007"/>
    </source>
</evidence>
<dbReference type="GO" id="GO:0009055">
    <property type="term" value="F:electron transfer activity"/>
    <property type="evidence" value="ECO:0007669"/>
    <property type="project" value="InterPro"/>
</dbReference>
<evidence type="ECO:0000256" key="6">
    <source>
        <dbReference type="PIRSR" id="PIRSR602324-1"/>
    </source>
</evidence>
<feature type="region of interest" description="Disordered" evidence="7">
    <location>
        <begin position="50"/>
        <end position="91"/>
    </location>
</feature>
<dbReference type="PRINTS" id="PR00606">
    <property type="entry name" value="CYTCHROMECID"/>
</dbReference>
<keyword evidence="5 6" id="KW-0408">Iron</keyword>
<name>A0A5M8QZK5_9BACT</name>
<feature type="binding site" description="covalent" evidence="6">
    <location>
        <position position="128"/>
    </location>
    <ligand>
        <name>heme c</name>
        <dbReference type="ChEBI" id="CHEBI:61717"/>
    </ligand>
</feature>
<dbReference type="InterPro" id="IPR002324">
    <property type="entry name" value="Cyt_c_ID"/>
</dbReference>
<reference evidence="9 10" key="1">
    <citation type="submission" date="2019-05" db="EMBL/GenBank/DDBJ databases">
        <authorList>
            <person name="Qu J.-H."/>
        </authorList>
    </citation>
    <scope>NUCLEOTIDE SEQUENCE [LARGE SCALE GENOMIC DNA]</scope>
    <source>
        <strain evidence="9 10">NS28</strain>
    </source>
</reference>
<feature type="domain" description="Cytochrome c" evidence="8">
    <location>
        <begin position="87"/>
        <end position="191"/>
    </location>
</feature>
<feature type="binding site" description="covalent" evidence="6">
    <location>
        <position position="170"/>
    </location>
    <ligand>
        <name>heme c</name>
        <dbReference type="ChEBI" id="CHEBI:61717"/>
    </ligand>
</feature>
<evidence type="ECO:0000256" key="3">
    <source>
        <dbReference type="ARBA" id="ARBA00022723"/>
    </source>
</evidence>
<evidence type="ECO:0000256" key="1">
    <source>
        <dbReference type="ARBA" id="ARBA00022448"/>
    </source>
</evidence>
<accession>A0A5M8QZK5</accession>
<keyword evidence="3 6" id="KW-0479">Metal-binding</keyword>
<dbReference type="AlphaFoldDB" id="A0A5M8QZK5"/>